<dbReference type="InterPro" id="IPR002901">
    <property type="entry name" value="MGlyc_endo_b_GlcNAc-like_dom"/>
</dbReference>
<evidence type="ECO:0000313" key="4">
    <source>
        <dbReference type="Proteomes" id="UP000191901"/>
    </source>
</evidence>
<dbReference type="GO" id="GO:0004040">
    <property type="term" value="F:amidase activity"/>
    <property type="evidence" value="ECO:0007669"/>
    <property type="project" value="InterPro"/>
</dbReference>
<evidence type="ECO:0000256" key="1">
    <source>
        <dbReference type="ARBA" id="ARBA00022801"/>
    </source>
</evidence>
<organism evidence="3 4">
    <name type="scientific">Halomicronema hongdechloris C2206</name>
    <dbReference type="NCBI Taxonomy" id="1641165"/>
    <lineage>
        <taxon>Bacteria</taxon>
        <taxon>Bacillati</taxon>
        <taxon>Cyanobacteriota</taxon>
        <taxon>Cyanophyceae</taxon>
        <taxon>Nodosilineales</taxon>
        <taxon>Nodosilineaceae</taxon>
        <taxon>Halomicronema</taxon>
    </lineage>
</organism>
<protein>
    <submittedName>
        <fullName evidence="3">Cell wall hydrolase</fullName>
    </submittedName>
</protein>
<dbReference type="InterPro" id="IPR050695">
    <property type="entry name" value="N-acetylmuramoyl_amidase_3"/>
</dbReference>
<dbReference type="GO" id="GO:0030288">
    <property type="term" value="C:outer membrane-bounded periplasmic space"/>
    <property type="evidence" value="ECO:0007669"/>
    <property type="project" value="TreeGrafter"/>
</dbReference>
<dbReference type="AlphaFoldDB" id="A0A1Z3HMX3"/>
<dbReference type="EMBL" id="CP021983">
    <property type="protein sequence ID" value="ASC71626.1"/>
    <property type="molecule type" value="Genomic_DNA"/>
</dbReference>
<reference evidence="3 4" key="1">
    <citation type="journal article" date="2016" name="Biochim. Biophys. Acta">
        <title>Characterization of red-shifted phycobilisomes isolated from the chlorophyll f-containing cyanobacterium Halomicronema hongdechloris.</title>
        <authorList>
            <person name="Li Y."/>
            <person name="Lin Y."/>
            <person name="Garvey C.J."/>
            <person name="Birch D."/>
            <person name="Corkery R.W."/>
            <person name="Loughlin P.C."/>
            <person name="Scheer H."/>
            <person name="Willows R.D."/>
            <person name="Chen M."/>
        </authorList>
    </citation>
    <scope>NUCLEOTIDE SEQUENCE [LARGE SCALE GENOMIC DNA]</scope>
    <source>
        <strain evidence="3 4">C2206</strain>
    </source>
</reference>
<dbReference type="KEGG" id="hhg:XM38_025790"/>
<dbReference type="SMART" id="SM00646">
    <property type="entry name" value="Ami_3"/>
    <property type="match status" value="1"/>
</dbReference>
<name>A0A1Z3HMX3_9CYAN</name>
<evidence type="ECO:0000313" key="3">
    <source>
        <dbReference type="EMBL" id="ASC71626.1"/>
    </source>
</evidence>
<dbReference type="InterPro" id="IPR002508">
    <property type="entry name" value="MurNAc-LAA_cat"/>
</dbReference>
<gene>
    <name evidence="3" type="ORF">XM38_025790</name>
</gene>
<keyword evidence="1 3" id="KW-0378">Hydrolase</keyword>
<dbReference type="STRING" id="1641165.XM38_27600"/>
<dbReference type="Pfam" id="PF01520">
    <property type="entry name" value="Amidase_3"/>
    <property type="match status" value="1"/>
</dbReference>
<dbReference type="RefSeq" id="WP_080814331.1">
    <property type="nucleotide sequence ID" value="NZ_CP021983.2"/>
</dbReference>
<feature type="domain" description="MurNAc-LAA" evidence="2">
    <location>
        <begin position="74"/>
        <end position="181"/>
    </location>
</feature>
<accession>A0A1Z3HMX3</accession>
<dbReference type="Gene3D" id="3.40.630.40">
    <property type="entry name" value="Zn-dependent exopeptidases"/>
    <property type="match status" value="1"/>
</dbReference>
<proteinExistence type="predicted"/>
<dbReference type="SUPFAM" id="SSF53187">
    <property type="entry name" value="Zn-dependent exopeptidases"/>
    <property type="match status" value="1"/>
</dbReference>
<dbReference type="GO" id="GO:0008745">
    <property type="term" value="F:N-acetylmuramoyl-L-alanine amidase activity"/>
    <property type="evidence" value="ECO:0007669"/>
    <property type="project" value="InterPro"/>
</dbReference>
<dbReference type="PANTHER" id="PTHR30404:SF0">
    <property type="entry name" value="N-ACETYLMURAMOYL-L-ALANINE AMIDASE AMIC"/>
    <property type="match status" value="1"/>
</dbReference>
<dbReference type="PANTHER" id="PTHR30404">
    <property type="entry name" value="N-ACETYLMURAMOYL-L-ALANINE AMIDASE"/>
    <property type="match status" value="1"/>
</dbReference>
<dbReference type="Proteomes" id="UP000191901">
    <property type="component" value="Chromosome"/>
</dbReference>
<dbReference type="GO" id="GO:0009253">
    <property type="term" value="P:peptidoglycan catabolic process"/>
    <property type="evidence" value="ECO:0007669"/>
    <property type="project" value="InterPro"/>
</dbReference>
<dbReference type="CDD" id="cd02696">
    <property type="entry name" value="MurNAc-LAA"/>
    <property type="match status" value="1"/>
</dbReference>
<dbReference type="OrthoDB" id="9763643at2"/>
<keyword evidence="4" id="KW-1185">Reference proteome</keyword>
<dbReference type="Pfam" id="PF01832">
    <property type="entry name" value="Glucosaminidase"/>
    <property type="match status" value="1"/>
</dbReference>
<sequence length="453" mass="49987">MARIFLSAGHGGYENGRRDPGSLTPTTTEAAEMQKLRDQVVPELRSRGFDVAVVGDDLSAEQTLEWINARCGLSDVALEIHAGSFSNPETRGATVYYIANNDTRKTHAELMLLALLRRLPQLSSRGVKPDTASGTGSLAFCRRINCPSLQMEVGFLSNPEDLALIQNRREEMALGLADGLASWSRAVTTNSPSVEGQFPAIDISLNGGLYGEQGIIINNNSYIPIDLADQLDLDLASHPDVRRVRYRNVVYIRAVDLRDFNISVGWDGKTRTVLLKSQATLQVCPGLIDRIMGHGNTTELQLMRFLESNNAKSLSDAALAKLPKLYREEAAIEGVNYDVAFAQMCLETSFLQFDSELTRQQNNFGGIGNVGGSSEPLSFPYEEIGVRAHIQHLKAYGSNEPLVQELVDPRFRFVRRGVAPLVGQLGGRWDLDKDYGTKVMAILRRLYEQANLL</sequence>
<evidence type="ECO:0000259" key="2">
    <source>
        <dbReference type="SMART" id="SM00646"/>
    </source>
</evidence>